<keyword evidence="8" id="KW-0624">Polysaccharide degradation</keyword>
<comment type="caution">
    <text evidence="10">The sequence shown here is derived from an EMBL/GenBank/DDBJ whole genome shotgun (WGS) entry which is preliminary data.</text>
</comment>
<proteinExistence type="inferred from homology"/>
<keyword evidence="4" id="KW-0378">Hydrolase</keyword>
<evidence type="ECO:0000256" key="4">
    <source>
        <dbReference type="ARBA" id="ARBA00022801"/>
    </source>
</evidence>
<evidence type="ECO:0000313" key="11">
    <source>
        <dbReference type="Proteomes" id="UP000631114"/>
    </source>
</evidence>
<evidence type="ECO:0000259" key="9">
    <source>
        <dbReference type="Pfam" id="PF00759"/>
    </source>
</evidence>
<evidence type="ECO:0000313" key="10">
    <source>
        <dbReference type="EMBL" id="KAF9609805.1"/>
    </source>
</evidence>
<dbReference type="SUPFAM" id="SSF48208">
    <property type="entry name" value="Six-hairpin glycosidases"/>
    <property type="match status" value="1"/>
</dbReference>
<keyword evidence="5" id="KW-0136">Cellulose degradation</keyword>
<dbReference type="InterPro" id="IPR008928">
    <property type="entry name" value="6-hairpin_glycosidase_sf"/>
</dbReference>
<dbReference type="OrthoDB" id="10257085at2759"/>
<dbReference type="InterPro" id="IPR012341">
    <property type="entry name" value="6hp_glycosidase-like_sf"/>
</dbReference>
<dbReference type="PANTHER" id="PTHR22298">
    <property type="entry name" value="ENDO-1,4-BETA-GLUCANASE"/>
    <property type="match status" value="1"/>
</dbReference>
<dbReference type="GO" id="GO:0008810">
    <property type="term" value="F:cellulase activity"/>
    <property type="evidence" value="ECO:0007669"/>
    <property type="project" value="UniProtKB-EC"/>
</dbReference>
<evidence type="ECO:0000256" key="1">
    <source>
        <dbReference type="ARBA" id="ARBA00000966"/>
    </source>
</evidence>
<dbReference type="Pfam" id="PF00759">
    <property type="entry name" value="Glyco_hydro_9"/>
    <property type="match status" value="1"/>
</dbReference>
<dbReference type="AlphaFoldDB" id="A0A835LW71"/>
<evidence type="ECO:0000256" key="7">
    <source>
        <dbReference type="ARBA" id="ARBA00023295"/>
    </source>
</evidence>
<comment type="catalytic activity">
    <reaction evidence="1">
        <text>Endohydrolysis of (1-&gt;4)-beta-D-glucosidic linkages in cellulose, lichenin and cereal beta-D-glucans.</text>
        <dbReference type="EC" id="3.2.1.4"/>
    </reaction>
</comment>
<dbReference type="Proteomes" id="UP000631114">
    <property type="component" value="Unassembled WGS sequence"/>
</dbReference>
<feature type="domain" description="Glycoside hydrolase family 9" evidence="9">
    <location>
        <begin position="37"/>
        <end position="110"/>
    </location>
</feature>
<dbReference type="InterPro" id="IPR001701">
    <property type="entry name" value="Glyco_hydro_9"/>
</dbReference>
<gene>
    <name evidence="10" type="ORF">IFM89_018602</name>
</gene>
<keyword evidence="7" id="KW-0326">Glycosidase</keyword>
<dbReference type="EC" id="3.2.1.4" evidence="3"/>
<comment type="similarity">
    <text evidence="2">Belongs to the glycosyl hydrolase 9 (cellulase E) family.</text>
</comment>
<organism evidence="10 11">
    <name type="scientific">Coptis chinensis</name>
    <dbReference type="NCBI Taxonomy" id="261450"/>
    <lineage>
        <taxon>Eukaryota</taxon>
        <taxon>Viridiplantae</taxon>
        <taxon>Streptophyta</taxon>
        <taxon>Embryophyta</taxon>
        <taxon>Tracheophyta</taxon>
        <taxon>Spermatophyta</taxon>
        <taxon>Magnoliopsida</taxon>
        <taxon>Ranunculales</taxon>
        <taxon>Ranunculaceae</taxon>
        <taxon>Coptidoideae</taxon>
        <taxon>Coptis</taxon>
    </lineage>
</organism>
<keyword evidence="11" id="KW-1185">Reference proteome</keyword>
<dbReference type="Gene3D" id="1.50.10.10">
    <property type="match status" value="1"/>
</dbReference>
<evidence type="ECO:0000256" key="5">
    <source>
        <dbReference type="ARBA" id="ARBA00023001"/>
    </source>
</evidence>
<evidence type="ECO:0000256" key="8">
    <source>
        <dbReference type="ARBA" id="ARBA00023326"/>
    </source>
</evidence>
<name>A0A835LW71_9MAGN</name>
<evidence type="ECO:0000256" key="3">
    <source>
        <dbReference type="ARBA" id="ARBA00012601"/>
    </source>
</evidence>
<sequence length="113" mass="12278">MLITSVGAPRGHGHSSSVSTLFSESHLQYRGAYSDSLGSNCTRFYYSYSIQGYGPDFPRRIHHRGSSLPSLISHPQTIGYDGGFHPFFYSSNPNPNILIGAVVGGPDQNNKSV</sequence>
<evidence type="ECO:0000256" key="2">
    <source>
        <dbReference type="ARBA" id="ARBA00007072"/>
    </source>
</evidence>
<dbReference type="GO" id="GO:0030245">
    <property type="term" value="P:cellulose catabolic process"/>
    <property type="evidence" value="ECO:0007669"/>
    <property type="project" value="UniProtKB-KW"/>
</dbReference>
<accession>A0A835LW71</accession>
<keyword evidence="6" id="KW-0119">Carbohydrate metabolism</keyword>
<evidence type="ECO:0000256" key="6">
    <source>
        <dbReference type="ARBA" id="ARBA00023277"/>
    </source>
</evidence>
<dbReference type="EMBL" id="JADFTS010000004">
    <property type="protein sequence ID" value="KAF9609805.1"/>
    <property type="molecule type" value="Genomic_DNA"/>
</dbReference>
<reference evidence="10 11" key="1">
    <citation type="submission" date="2020-10" db="EMBL/GenBank/DDBJ databases">
        <title>The Coptis chinensis genome and diversification of protoberbering-type alkaloids.</title>
        <authorList>
            <person name="Wang B."/>
            <person name="Shu S."/>
            <person name="Song C."/>
            <person name="Liu Y."/>
        </authorList>
    </citation>
    <scope>NUCLEOTIDE SEQUENCE [LARGE SCALE GENOMIC DNA]</scope>
    <source>
        <strain evidence="10">HL-2020</strain>
        <tissue evidence="10">Leaf</tissue>
    </source>
</reference>
<protein>
    <recommendedName>
        <fullName evidence="3">cellulase</fullName>
        <ecNumber evidence="3">3.2.1.4</ecNumber>
    </recommendedName>
</protein>